<keyword evidence="2" id="KW-1185">Reference proteome</keyword>
<proteinExistence type="predicted"/>
<evidence type="ECO:0000313" key="1">
    <source>
        <dbReference type="EMBL" id="CAB3775758.1"/>
    </source>
</evidence>
<gene>
    <name evidence="1" type="ORF">LMG28138_00008</name>
</gene>
<dbReference type="EMBL" id="CADIKM010000001">
    <property type="protein sequence ID" value="CAB3775758.1"/>
    <property type="molecule type" value="Genomic_DNA"/>
</dbReference>
<dbReference type="AlphaFoldDB" id="A0A6S7BWN7"/>
<dbReference type="RefSeq" id="WP_175102596.1">
    <property type="nucleotide sequence ID" value="NZ_CADIKM010000001.1"/>
</dbReference>
<sequence length="79" mass="8805">MLLDLLKRMSASLLLHHTAGEDRNVGAPHNPNEPLLAALPGETSWHGDHWANLLSSPMDARHYVLEDWSTPRPVGLFET</sequence>
<accession>A0A6S7BWN7</accession>
<name>A0A6S7BWN7_9BURK</name>
<reference evidence="1 2" key="1">
    <citation type="submission" date="2020-04" db="EMBL/GenBank/DDBJ databases">
        <authorList>
            <person name="De Canck E."/>
        </authorList>
    </citation>
    <scope>NUCLEOTIDE SEQUENCE [LARGE SCALE GENOMIC DNA]</scope>
    <source>
        <strain evidence="1 2">LMG 28138</strain>
    </source>
</reference>
<protein>
    <submittedName>
        <fullName evidence="1">Uncharacterized protein</fullName>
    </submittedName>
</protein>
<evidence type="ECO:0000313" key="2">
    <source>
        <dbReference type="Proteomes" id="UP000494115"/>
    </source>
</evidence>
<dbReference type="Proteomes" id="UP000494115">
    <property type="component" value="Unassembled WGS sequence"/>
</dbReference>
<organism evidence="1 2">
    <name type="scientific">Pararobbsia alpina</name>
    <dbReference type="NCBI Taxonomy" id="621374"/>
    <lineage>
        <taxon>Bacteria</taxon>
        <taxon>Pseudomonadati</taxon>
        <taxon>Pseudomonadota</taxon>
        <taxon>Betaproteobacteria</taxon>
        <taxon>Burkholderiales</taxon>
        <taxon>Burkholderiaceae</taxon>
        <taxon>Pararobbsia</taxon>
    </lineage>
</organism>